<sequence length="182" mass="19802">MSIALSNGCCSMLKKQAMFWTLAVEMDTFSFGWFAKEGFTNLTGTDYAKSAVTLAKELAAKEAVSVAFEHTDILDDVPSSACLARKYGFVLDKGTYDAISLSPDNAKAQRERYIRAVSELLAVGGRFVIVSCNWTQQELTAHFEPELVLLDIIPTPTFTFGGNKGKSVTALVFGCKPCTETS</sequence>
<evidence type="ECO:0000259" key="1">
    <source>
        <dbReference type="Pfam" id="PF13847"/>
    </source>
</evidence>
<dbReference type="PANTHER" id="PTHR12843">
    <property type="entry name" value="PROTEIN-LYSINE N-METHYLTRANSFERASE METTL10"/>
    <property type="match status" value="1"/>
</dbReference>
<dbReference type="InterPro" id="IPR029063">
    <property type="entry name" value="SAM-dependent_MTases_sf"/>
</dbReference>
<protein>
    <recommendedName>
        <fullName evidence="1">Methyltransferase domain-containing protein</fullName>
    </recommendedName>
</protein>
<dbReference type="Gene3D" id="3.40.50.150">
    <property type="entry name" value="Vaccinia Virus protein VP39"/>
    <property type="match status" value="1"/>
</dbReference>
<keyword evidence="3" id="KW-1185">Reference proteome</keyword>
<dbReference type="SUPFAM" id="SSF53335">
    <property type="entry name" value="S-adenosyl-L-methionine-dependent methyltransferases"/>
    <property type="match status" value="1"/>
</dbReference>
<evidence type="ECO:0000313" key="3">
    <source>
        <dbReference type="Proteomes" id="UP001321473"/>
    </source>
</evidence>
<accession>A0AAQ4F3U4</accession>
<name>A0AAQ4F3U4_AMBAM</name>
<organism evidence="2 3">
    <name type="scientific">Amblyomma americanum</name>
    <name type="common">Lone star tick</name>
    <dbReference type="NCBI Taxonomy" id="6943"/>
    <lineage>
        <taxon>Eukaryota</taxon>
        <taxon>Metazoa</taxon>
        <taxon>Ecdysozoa</taxon>
        <taxon>Arthropoda</taxon>
        <taxon>Chelicerata</taxon>
        <taxon>Arachnida</taxon>
        <taxon>Acari</taxon>
        <taxon>Parasitiformes</taxon>
        <taxon>Ixodida</taxon>
        <taxon>Ixodoidea</taxon>
        <taxon>Ixodidae</taxon>
        <taxon>Amblyomminae</taxon>
        <taxon>Amblyomma</taxon>
    </lineage>
</organism>
<dbReference type="GO" id="GO:0005737">
    <property type="term" value="C:cytoplasm"/>
    <property type="evidence" value="ECO:0007669"/>
    <property type="project" value="TreeGrafter"/>
</dbReference>
<dbReference type="AlphaFoldDB" id="A0AAQ4F3U4"/>
<dbReference type="Pfam" id="PF13847">
    <property type="entry name" value="Methyltransf_31"/>
    <property type="match status" value="1"/>
</dbReference>
<reference evidence="2 3" key="1">
    <citation type="journal article" date="2023" name="Arcadia Sci">
        <title>De novo assembly of a long-read Amblyomma americanum tick genome.</title>
        <authorList>
            <person name="Chou S."/>
            <person name="Poskanzer K.E."/>
            <person name="Rollins M."/>
            <person name="Thuy-Boun P.S."/>
        </authorList>
    </citation>
    <scope>NUCLEOTIDE SEQUENCE [LARGE SCALE GENOMIC DNA]</scope>
    <source>
        <strain evidence="2">F_SG_1</strain>
        <tissue evidence="2">Salivary glands</tissue>
    </source>
</reference>
<dbReference type="InterPro" id="IPR025714">
    <property type="entry name" value="Methyltranfer_dom"/>
</dbReference>
<proteinExistence type="predicted"/>
<dbReference type="PANTHER" id="PTHR12843:SF5">
    <property type="entry name" value="EEF1A LYSINE METHYLTRANSFERASE 2"/>
    <property type="match status" value="1"/>
</dbReference>
<comment type="caution">
    <text evidence="2">The sequence shown here is derived from an EMBL/GenBank/DDBJ whole genome shotgun (WGS) entry which is preliminary data.</text>
</comment>
<gene>
    <name evidence="2" type="ORF">V5799_017077</name>
</gene>
<dbReference type="Proteomes" id="UP001321473">
    <property type="component" value="Unassembled WGS sequence"/>
</dbReference>
<evidence type="ECO:0000313" key="2">
    <source>
        <dbReference type="EMBL" id="KAK8781581.1"/>
    </source>
</evidence>
<dbReference type="EMBL" id="JARKHS020007540">
    <property type="protein sequence ID" value="KAK8781581.1"/>
    <property type="molecule type" value="Genomic_DNA"/>
</dbReference>
<feature type="domain" description="Methyltransferase" evidence="1">
    <location>
        <begin position="41"/>
        <end position="145"/>
    </location>
</feature>
<dbReference type="GO" id="GO:0016279">
    <property type="term" value="F:protein-lysine N-methyltransferase activity"/>
    <property type="evidence" value="ECO:0007669"/>
    <property type="project" value="TreeGrafter"/>
</dbReference>